<feature type="signal peptide" evidence="2">
    <location>
        <begin position="1"/>
        <end position="25"/>
    </location>
</feature>
<keyword evidence="4" id="KW-1185">Reference proteome</keyword>
<evidence type="ECO:0000256" key="2">
    <source>
        <dbReference type="SAM" id="SignalP"/>
    </source>
</evidence>
<accession>A0A4R2FHF0</accession>
<protein>
    <submittedName>
        <fullName evidence="3">Uncharacterized protein DUF3530</fullName>
    </submittedName>
</protein>
<sequence length="293" mass="31666">MLKFIRVLLLSMLACGLFAAPTVQANPTADAEQQTSQIQIDGKPVTVLTRDWQYRIHRGSAIFIPAPGDNAMSPGLLEYLRQQLNLLGWTTISLTPPSQPAEPNFTTEATEVNKAGDGKVQDSGNATTRKRSDTDWQQLQQSQQHYLQQGLTQLQASSQALAGKKLLIAAGPSAALVLNLLSNNNIMAPDLLVLINPYADEANANAQIPKLLANLPLAVLDLQSPDANSASLATQLQRQQVYDSHPGYHSRQLLMGLDLTQATAYDVCLHLINQMGSSIVAIDKENPAKAVSP</sequence>
<keyword evidence="2" id="KW-0732">Signal</keyword>
<gene>
    <name evidence="3" type="ORF">EDC91_10142</name>
</gene>
<feature type="region of interest" description="Disordered" evidence="1">
    <location>
        <begin position="97"/>
        <end position="134"/>
    </location>
</feature>
<dbReference type="AlphaFoldDB" id="A0A4R2FHF0"/>
<dbReference type="OrthoDB" id="9776279at2"/>
<dbReference type="Proteomes" id="UP000294832">
    <property type="component" value="Unassembled WGS sequence"/>
</dbReference>
<evidence type="ECO:0000256" key="1">
    <source>
        <dbReference type="SAM" id="MobiDB-lite"/>
    </source>
</evidence>
<proteinExistence type="predicted"/>
<evidence type="ECO:0000313" key="3">
    <source>
        <dbReference type="EMBL" id="TCN90572.1"/>
    </source>
</evidence>
<feature type="chain" id="PRO_5020874095" evidence="2">
    <location>
        <begin position="26"/>
        <end position="293"/>
    </location>
</feature>
<comment type="caution">
    <text evidence="3">The sequence shown here is derived from an EMBL/GenBank/DDBJ whole genome shotgun (WGS) entry which is preliminary data.</text>
</comment>
<dbReference type="InterPro" id="IPR022529">
    <property type="entry name" value="DUF3530"/>
</dbReference>
<dbReference type="EMBL" id="SLWF01000001">
    <property type="protein sequence ID" value="TCN90572.1"/>
    <property type="molecule type" value="Genomic_DNA"/>
</dbReference>
<reference evidence="3 4" key="1">
    <citation type="submission" date="2019-03" db="EMBL/GenBank/DDBJ databases">
        <title>Freshwater and sediment microbial communities from various areas in North America, analyzing microbe dynamics in response to fracking.</title>
        <authorList>
            <person name="Lamendella R."/>
        </authorList>
    </citation>
    <scope>NUCLEOTIDE SEQUENCE [LARGE SCALE GENOMIC DNA]</scope>
    <source>
        <strain evidence="3 4">74A</strain>
    </source>
</reference>
<evidence type="ECO:0000313" key="4">
    <source>
        <dbReference type="Proteomes" id="UP000294832"/>
    </source>
</evidence>
<dbReference type="RefSeq" id="WP_133037318.1">
    <property type="nucleotide sequence ID" value="NZ_SLWF01000001.1"/>
</dbReference>
<name>A0A4R2FHF0_9GAMM</name>
<organism evidence="3 4">
    <name type="scientific">Shewanella fodinae</name>
    <dbReference type="NCBI Taxonomy" id="552357"/>
    <lineage>
        <taxon>Bacteria</taxon>
        <taxon>Pseudomonadati</taxon>
        <taxon>Pseudomonadota</taxon>
        <taxon>Gammaproteobacteria</taxon>
        <taxon>Alteromonadales</taxon>
        <taxon>Shewanellaceae</taxon>
        <taxon>Shewanella</taxon>
    </lineage>
</organism>
<dbReference type="Pfam" id="PF12048">
    <property type="entry name" value="DUF3530"/>
    <property type="match status" value="1"/>
</dbReference>